<evidence type="ECO:0000313" key="1">
    <source>
        <dbReference type="EMBL" id="MQL75322.1"/>
    </source>
</evidence>
<protein>
    <submittedName>
        <fullName evidence="1">Uncharacterized protein</fullName>
    </submittedName>
</protein>
<comment type="caution">
    <text evidence="1">The sequence shown here is derived from an EMBL/GenBank/DDBJ whole genome shotgun (WGS) entry which is preliminary data.</text>
</comment>
<evidence type="ECO:0000313" key="2">
    <source>
        <dbReference type="Proteomes" id="UP000652761"/>
    </source>
</evidence>
<dbReference type="AlphaFoldDB" id="A0A843TRY5"/>
<dbReference type="Proteomes" id="UP000652761">
    <property type="component" value="Unassembled WGS sequence"/>
</dbReference>
<name>A0A843TRY5_COLES</name>
<dbReference type="EMBL" id="NMUH01000246">
    <property type="protein sequence ID" value="MQL75322.1"/>
    <property type="molecule type" value="Genomic_DNA"/>
</dbReference>
<gene>
    <name evidence="1" type="ORF">Taro_007700</name>
</gene>
<organism evidence="1 2">
    <name type="scientific">Colocasia esculenta</name>
    <name type="common">Wild taro</name>
    <name type="synonym">Arum esculentum</name>
    <dbReference type="NCBI Taxonomy" id="4460"/>
    <lineage>
        <taxon>Eukaryota</taxon>
        <taxon>Viridiplantae</taxon>
        <taxon>Streptophyta</taxon>
        <taxon>Embryophyta</taxon>
        <taxon>Tracheophyta</taxon>
        <taxon>Spermatophyta</taxon>
        <taxon>Magnoliopsida</taxon>
        <taxon>Liliopsida</taxon>
        <taxon>Araceae</taxon>
        <taxon>Aroideae</taxon>
        <taxon>Colocasieae</taxon>
        <taxon>Colocasia</taxon>
    </lineage>
</organism>
<accession>A0A843TRY5</accession>
<sequence>MGRMALLIGAAPVLLPVLLFDLFRISCLFTSACICRRLLSVKDCYALVTVSENEFGCSSQDWTSPICTGISVRWGPRTQ</sequence>
<reference evidence="1" key="1">
    <citation type="submission" date="2017-07" db="EMBL/GenBank/DDBJ databases">
        <title>Taro Niue Genome Assembly and Annotation.</title>
        <authorList>
            <person name="Atibalentja N."/>
            <person name="Keating K."/>
            <person name="Fields C.J."/>
        </authorList>
    </citation>
    <scope>NUCLEOTIDE SEQUENCE</scope>
    <source>
        <strain evidence="1">Niue_2</strain>
        <tissue evidence="1">Leaf</tissue>
    </source>
</reference>
<proteinExistence type="predicted"/>
<keyword evidence="2" id="KW-1185">Reference proteome</keyword>